<accession>A0A814QBI5</accession>
<proteinExistence type="predicted"/>
<comment type="caution">
    <text evidence="1">The sequence shown here is derived from an EMBL/GenBank/DDBJ whole genome shotgun (WGS) entry which is preliminary data.</text>
</comment>
<gene>
    <name evidence="1" type="ORF">CJN711_LOCUS7900</name>
</gene>
<sequence length="232" mass="26641">MDKLLVKLLKQISKKIKTKFDRIFVFIYCYIIDHYPKNTTIYNTIKYCERGANKHEIKYDINDKNIIIEMKNEQEIAVVKAFEGQSRLPENVSFSLDQHVAEERGVLTLPENVSFSLDQHVAEERGVLTYQYLEELVNKFDEYFHHISRTTANTIALTKPEKGSTIQNMLIQNAACGAINDGEVTGEKSIDPLKQVNKAAAKTTNMNDHLTMVWIINRIRTVPSTKSTEQLT</sequence>
<dbReference type="InterPro" id="IPR036883">
    <property type="entry name" value="PDCD5-like_sf"/>
</dbReference>
<organism evidence="1 2">
    <name type="scientific">Rotaria magnacalcarata</name>
    <dbReference type="NCBI Taxonomy" id="392030"/>
    <lineage>
        <taxon>Eukaryota</taxon>
        <taxon>Metazoa</taxon>
        <taxon>Spiralia</taxon>
        <taxon>Gnathifera</taxon>
        <taxon>Rotifera</taxon>
        <taxon>Eurotatoria</taxon>
        <taxon>Bdelloidea</taxon>
        <taxon>Philodinida</taxon>
        <taxon>Philodinidae</taxon>
        <taxon>Rotaria</taxon>
    </lineage>
</organism>
<dbReference type="AlphaFoldDB" id="A0A814QBI5"/>
<dbReference type="EMBL" id="CAJNOV010002817">
    <property type="protein sequence ID" value="CAF1117266.1"/>
    <property type="molecule type" value="Genomic_DNA"/>
</dbReference>
<dbReference type="SUPFAM" id="SSF46950">
    <property type="entry name" value="Double-stranded DNA-binding domain"/>
    <property type="match status" value="1"/>
</dbReference>
<reference evidence="1" key="1">
    <citation type="submission" date="2021-02" db="EMBL/GenBank/DDBJ databases">
        <authorList>
            <person name="Nowell W R."/>
        </authorList>
    </citation>
    <scope>NUCLEOTIDE SEQUENCE</scope>
</reference>
<dbReference type="Gene3D" id="1.10.8.140">
    <property type="entry name" value="PDCD5-like"/>
    <property type="match status" value="1"/>
</dbReference>
<dbReference type="Proteomes" id="UP000663855">
    <property type="component" value="Unassembled WGS sequence"/>
</dbReference>
<evidence type="ECO:0000313" key="1">
    <source>
        <dbReference type="EMBL" id="CAF1117266.1"/>
    </source>
</evidence>
<evidence type="ECO:0000313" key="2">
    <source>
        <dbReference type="Proteomes" id="UP000663855"/>
    </source>
</evidence>
<name>A0A814QBI5_9BILA</name>
<protein>
    <submittedName>
        <fullName evidence="1">Uncharacterized protein</fullName>
    </submittedName>
</protein>
<dbReference type="GO" id="GO:0003677">
    <property type="term" value="F:DNA binding"/>
    <property type="evidence" value="ECO:0007669"/>
    <property type="project" value="InterPro"/>
</dbReference>